<dbReference type="InterPro" id="IPR001173">
    <property type="entry name" value="Glyco_trans_2-like"/>
</dbReference>
<dbReference type="Gene3D" id="3.90.550.10">
    <property type="entry name" value="Spore Coat Polysaccharide Biosynthesis Protein SpsA, Chain A"/>
    <property type="match status" value="1"/>
</dbReference>
<evidence type="ECO:0000256" key="1">
    <source>
        <dbReference type="ARBA" id="ARBA00004236"/>
    </source>
</evidence>
<evidence type="ECO:0000256" key="4">
    <source>
        <dbReference type="ARBA" id="ARBA00022679"/>
    </source>
</evidence>
<dbReference type="AlphaFoldDB" id="G7QE80"/>
<accession>G7QE80</accession>
<organism evidence="7 8">
    <name type="scientific">Solidesulfovibrio carbinoliphilus subsp. oakridgensis</name>
    <dbReference type="NCBI Taxonomy" id="694327"/>
    <lineage>
        <taxon>Bacteria</taxon>
        <taxon>Pseudomonadati</taxon>
        <taxon>Thermodesulfobacteriota</taxon>
        <taxon>Desulfovibrionia</taxon>
        <taxon>Desulfovibrionales</taxon>
        <taxon>Desulfovibrionaceae</taxon>
        <taxon>Solidesulfovibrio</taxon>
    </lineage>
</organism>
<name>G7QE80_9BACT</name>
<dbReference type="EMBL" id="CM001369">
    <property type="protein sequence ID" value="EHJ45974.1"/>
    <property type="molecule type" value="Genomic_DNA"/>
</dbReference>
<evidence type="ECO:0000256" key="3">
    <source>
        <dbReference type="ARBA" id="ARBA00022676"/>
    </source>
</evidence>
<dbReference type="GO" id="GO:0005886">
    <property type="term" value="C:plasma membrane"/>
    <property type="evidence" value="ECO:0007669"/>
    <property type="project" value="UniProtKB-SubCell"/>
</dbReference>
<evidence type="ECO:0000313" key="7">
    <source>
        <dbReference type="EMBL" id="EHJ45974.1"/>
    </source>
</evidence>
<keyword evidence="3" id="KW-0328">Glycosyltransferase</keyword>
<dbReference type="Proteomes" id="UP000004662">
    <property type="component" value="Plasmid pFW10101"/>
</dbReference>
<dbReference type="GO" id="GO:0016757">
    <property type="term" value="F:glycosyltransferase activity"/>
    <property type="evidence" value="ECO:0007669"/>
    <property type="project" value="UniProtKB-KW"/>
</dbReference>
<evidence type="ECO:0000256" key="5">
    <source>
        <dbReference type="ARBA" id="ARBA00023136"/>
    </source>
</evidence>
<reference evidence="8" key="1">
    <citation type="journal article" date="2015" name="Genome Announc.">
        <title>High-Quality Draft Genome Sequence of Desulfovibrio carbinoliphilus FW-101-2B, an Organic Acid-Oxidizing Sulfate-Reducing Bacterium Isolated from Uranium(VI)-Contaminated Groundwater.</title>
        <authorList>
            <person name="Ramsay B.D."/>
            <person name="Hwang C."/>
            <person name="Woo H.L."/>
            <person name="Carroll S.L."/>
            <person name="Lucas S."/>
            <person name="Han J."/>
            <person name="Lapidus A.L."/>
            <person name="Cheng J.F."/>
            <person name="Goodwin L.A."/>
            <person name="Pitluck S."/>
            <person name="Peters L."/>
            <person name="Chertkov O."/>
            <person name="Held B."/>
            <person name="Detter J.C."/>
            <person name="Han C.S."/>
            <person name="Tapia R."/>
            <person name="Land M.L."/>
            <person name="Hauser L.J."/>
            <person name="Kyrpides N.C."/>
            <person name="Ivanova N.N."/>
            <person name="Mikhailova N."/>
            <person name="Pagani I."/>
            <person name="Woyke T."/>
            <person name="Arkin A.P."/>
            <person name="Dehal P."/>
            <person name="Chivian D."/>
            <person name="Criddle C.S."/>
            <person name="Wu W."/>
            <person name="Chakraborty R."/>
            <person name="Hazen T.C."/>
            <person name="Fields M.W."/>
        </authorList>
    </citation>
    <scope>NUCLEOTIDE SEQUENCE [LARGE SCALE GENOMIC DNA]</scope>
    <source>
        <strain evidence="8">FW-101-2B</strain>
    </source>
</reference>
<dbReference type="InterPro" id="IPR029044">
    <property type="entry name" value="Nucleotide-diphossugar_trans"/>
</dbReference>
<keyword evidence="5" id="KW-0472">Membrane</keyword>
<dbReference type="HOGENOM" id="CLU_942418_0_0_7"/>
<dbReference type="SUPFAM" id="SSF53448">
    <property type="entry name" value="Nucleotide-diphospho-sugar transferases"/>
    <property type="match status" value="1"/>
</dbReference>
<evidence type="ECO:0000259" key="6">
    <source>
        <dbReference type="Pfam" id="PF00535"/>
    </source>
</evidence>
<keyword evidence="2" id="KW-1003">Cell membrane</keyword>
<keyword evidence="8" id="KW-1185">Reference proteome</keyword>
<sequence length="295" mass="32162">MTPEAVHAYVCTWREAENIGPCLAAIRAAGVQRVFVVDAGSDDGTAQRARQAGAEVLAAPRGLAGQRQAAIDHCRADLLLFVDADDRLHPDCVRRLLADMAGHDCDVVQASNRVLSPRRYLERGMDAVMALVTSRPGPTAMVGRPALYRIGPLRQAGMDLEFNGVGNEDAALAIRLEGLGARQRIGTGLSFRRHPAGWGDNIRAWRKYGHGDAALFRRYPDKRRNVLRHLLYVYPVERSRLLWAAGQGRLAGYTVLVGAARFLFMLEGLLRRRPPAVSLRPAAGVSPERSGNGTG</sequence>
<evidence type="ECO:0000313" key="8">
    <source>
        <dbReference type="Proteomes" id="UP000004662"/>
    </source>
</evidence>
<dbReference type="eggNOG" id="COG1215">
    <property type="taxonomic scope" value="Bacteria"/>
</dbReference>
<geneLocation type="plasmid" evidence="7 8">
    <name>pFW10101</name>
</geneLocation>
<proteinExistence type="predicted"/>
<keyword evidence="7" id="KW-0614">Plasmid</keyword>
<gene>
    <name evidence="7" type="ORF">DFW101_3690</name>
</gene>
<dbReference type="PANTHER" id="PTHR43646">
    <property type="entry name" value="GLYCOSYLTRANSFERASE"/>
    <property type="match status" value="1"/>
</dbReference>
<comment type="subcellular location">
    <subcellularLocation>
        <location evidence="1">Cell membrane</location>
    </subcellularLocation>
</comment>
<dbReference type="OrthoDB" id="276604at2"/>
<evidence type="ECO:0000256" key="2">
    <source>
        <dbReference type="ARBA" id="ARBA00022475"/>
    </source>
</evidence>
<protein>
    <submittedName>
        <fullName evidence="7">Glycosyl transferase family 2</fullName>
    </submittedName>
</protein>
<feature type="domain" description="Glycosyltransferase 2-like" evidence="6">
    <location>
        <begin position="10"/>
        <end position="115"/>
    </location>
</feature>
<keyword evidence="4 7" id="KW-0808">Transferase</keyword>
<dbReference type="PANTHER" id="PTHR43646:SF2">
    <property type="entry name" value="GLYCOSYLTRANSFERASE 2-LIKE DOMAIN-CONTAINING PROTEIN"/>
    <property type="match status" value="1"/>
</dbReference>
<dbReference type="RefSeq" id="WP_009183006.1">
    <property type="nucleotide sequence ID" value="NZ_CM001369.1"/>
</dbReference>
<dbReference type="Pfam" id="PF00535">
    <property type="entry name" value="Glycos_transf_2"/>
    <property type="match status" value="1"/>
</dbReference>